<sequence>MKRRVQMSLDSGHVEELDGILRDVGIPRSTFVNMLIEDVNFVIKNIEDNPGYYVVERLITRLYSLGLIKYHDLVKTLGPERASEVSTIIRTVRKYKRWREQS</sequence>
<keyword evidence="2" id="KW-1185">Reference proteome</keyword>
<reference evidence="1 2" key="1">
    <citation type="journal article" date="2016" name="Sci. Rep.">
        <title>Metabolic traits of an uncultured archaeal lineage -MSBL1- from brine pools of the Red Sea.</title>
        <authorList>
            <person name="Mwirichia R."/>
            <person name="Alam I."/>
            <person name="Rashid M."/>
            <person name="Vinu M."/>
            <person name="Ba-Alawi W."/>
            <person name="Anthony Kamau A."/>
            <person name="Kamanda Ngugi D."/>
            <person name="Goker M."/>
            <person name="Klenk H.P."/>
            <person name="Bajic V."/>
            <person name="Stingl U."/>
        </authorList>
    </citation>
    <scope>NUCLEOTIDE SEQUENCE [LARGE SCALE GENOMIC DNA]</scope>
    <source>
        <strain evidence="1">SCGC-AAA261F17</strain>
    </source>
</reference>
<dbReference type="EMBL" id="LHXY01000002">
    <property type="protein sequence ID" value="KXB02486.1"/>
    <property type="molecule type" value="Genomic_DNA"/>
</dbReference>
<gene>
    <name evidence="1" type="ORF">AKJ44_00440</name>
</gene>
<protein>
    <submittedName>
        <fullName evidence="1">Uncharacterized protein</fullName>
    </submittedName>
</protein>
<comment type="caution">
    <text evidence="1">The sequence shown here is derived from an EMBL/GenBank/DDBJ whole genome shotgun (WGS) entry which is preliminary data.</text>
</comment>
<dbReference type="Proteomes" id="UP000070035">
    <property type="component" value="Unassembled WGS sequence"/>
</dbReference>
<name>A0A133V7T5_9EURY</name>
<dbReference type="AlphaFoldDB" id="A0A133V7T5"/>
<evidence type="ECO:0000313" key="1">
    <source>
        <dbReference type="EMBL" id="KXB02486.1"/>
    </source>
</evidence>
<accession>A0A133V7T5</accession>
<proteinExistence type="predicted"/>
<organism evidence="1 2">
    <name type="scientific">candidate division MSBL1 archaeon SCGC-AAA261F17</name>
    <dbReference type="NCBI Taxonomy" id="1698274"/>
    <lineage>
        <taxon>Archaea</taxon>
        <taxon>Methanobacteriati</taxon>
        <taxon>Methanobacteriota</taxon>
        <taxon>candidate division MSBL1</taxon>
    </lineage>
</organism>
<evidence type="ECO:0000313" key="2">
    <source>
        <dbReference type="Proteomes" id="UP000070035"/>
    </source>
</evidence>